<evidence type="ECO:0000259" key="2">
    <source>
        <dbReference type="Pfam" id="PF17775"/>
    </source>
</evidence>
<name>A0ABX8CKJ4_9NOCA</name>
<evidence type="ECO:0000256" key="1">
    <source>
        <dbReference type="HAMAP-Rule" id="MF_00612"/>
    </source>
</evidence>
<organism evidence="3 4">
    <name type="scientific">Nocardia tengchongensis</name>
    <dbReference type="NCBI Taxonomy" id="2055889"/>
    <lineage>
        <taxon>Bacteria</taxon>
        <taxon>Bacillati</taxon>
        <taxon>Actinomycetota</taxon>
        <taxon>Actinomycetes</taxon>
        <taxon>Mycobacteriales</taxon>
        <taxon>Nocardiaceae</taxon>
        <taxon>Nocardia</taxon>
    </lineage>
</organism>
<proteinExistence type="inferred from homology"/>
<dbReference type="Pfam" id="PF17775">
    <property type="entry name" value="YchJ_M-like"/>
    <property type="match status" value="1"/>
</dbReference>
<dbReference type="RefSeq" id="WP_213555071.1">
    <property type="nucleotide sequence ID" value="NZ_JBHXAJ010000009.1"/>
</dbReference>
<evidence type="ECO:0000313" key="3">
    <source>
        <dbReference type="EMBL" id="QVI19035.1"/>
    </source>
</evidence>
<feature type="domain" description="YchJ-like middle NTF2-like" evidence="2">
    <location>
        <begin position="38"/>
        <end position="132"/>
    </location>
</feature>
<dbReference type="InterPro" id="IPR032710">
    <property type="entry name" value="NTF2-like_dom_sf"/>
</dbReference>
<dbReference type="HAMAP" id="MF_00612">
    <property type="entry name" value="UPF0225"/>
    <property type="match status" value="1"/>
</dbReference>
<sequence>MSKRRENRPAPEGCPCGLPAAYADCCGRLHRGELIATTAEQLMRSRFSAFAVRDEAYLLRSWDPETRPTEVDFDPAMRWDRLEILGATGGGPFHTEGTVEFRAHYRVHGAAGELHENSRFRRDQGAWVYLDGDIER</sequence>
<evidence type="ECO:0000313" key="4">
    <source>
        <dbReference type="Proteomes" id="UP000683310"/>
    </source>
</evidence>
<accession>A0ABX8CKJ4</accession>
<reference evidence="3 4" key="1">
    <citation type="submission" date="2021-04" db="EMBL/GenBank/DDBJ databases">
        <title>Nocardia tengchongensis.</title>
        <authorList>
            <person name="Zhuang k."/>
            <person name="Ran Y."/>
            <person name="Li W."/>
        </authorList>
    </citation>
    <scope>NUCLEOTIDE SEQUENCE [LARGE SCALE GENOMIC DNA]</scope>
    <source>
        <strain evidence="3 4">CFH S0057</strain>
    </source>
</reference>
<keyword evidence="4" id="KW-1185">Reference proteome</keyword>
<protein>
    <recommendedName>
        <fullName evidence="1">UPF0225 protein KHQ06_21420</fullName>
    </recommendedName>
</protein>
<gene>
    <name evidence="3" type="ORF">KHQ06_21420</name>
</gene>
<dbReference type="InterPro" id="IPR048469">
    <property type="entry name" value="YchJ-like_M"/>
</dbReference>
<dbReference type="Proteomes" id="UP000683310">
    <property type="component" value="Chromosome"/>
</dbReference>
<comment type="similarity">
    <text evidence="1">Belongs to the UPF0225 family.</text>
</comment>
<dbReference type="Gene3D" id="3.10.450.50">
    <property type="match status" value="1"/>
</dbReference>
<dbReference type="EMBL" id="CP074371">
    <property type="protein sequence ID" value="QVI19035.1"/>
    <property type="molecule type" value="Genomic_DNA"/>
</dbReference>
<dbReference type="InterPro" id="IPR023006">
    <property type="entry name" value="YchJ-like"/>
</dbReference>
<dbReference type="SUPFAM" id="SSF54427">
    <property type="entry name" value="NTF2-like"/>
    <property type="match status" value="1"/>
</dbReference>